<feature type="transmembrane region" description="Helical" evidence="1">
    <location>
        <begin position="225"/>
        <end position="248"/>
    </location>
</feature>
<evidence type="ECO:0000313" key="3">
    <source>
        <dbReference type="EMBL" id="HIV74468.1"/>
    </source>
</evidence>
<feature type="transmembrane region" description="Helical" evidence="1">
    <location>
        <begin position="337"/>
        <end position="363"/>
    </location>
</feature>
<evidence type="ECO:0000256" key="1">
    <source>
        <dbReference type="SAM" id="Phobius"/>
    </source>
</evidence>
<feature type="transmembrane region" description="Helical" evidence="1">
    <location>
        <begin position="6"/>
        <end position="29"/>
    </location>
</feature>
<dbReference type="Pfam" id="PF04892">
    <property type="entry name" value="VanZ"/>
    <property type="match status" value="1"/>
</dbReference>
<dbReference type="PANTHER" id="PTHR36834">
    <property type="entry name" value="MEMBRANE PROTEIN-RELATED"/>
    <property type="match status" value="1"/>
</dbReference>
<feature type="transmembrane region" description="Helical" evidence="1">
    <location>
        <begin position="113"/>
        <end position="133"/>
    </location>
</feature>
<evidence type="ECO:0000259" key="2">
    <source>
        <dbReference type="Pfam" id="PF04892"/>
    </source>
</evidence>
<sequence>MGVYSFPILIAVLILFLIAVHTAIPWLIYTYRKYGYFSFWSTFIILTFIFYALSAYFLVILPLPDVRDTCAMQSADTKYFQLIPFYFVYEIFSSGNINWLQPASYINIVRHSAFLPSLFNVFILLPLGVYVKYFFSKTMTLKRMVLIGFSVSLFFEITQITGLYGIYNCPYRLFDVDDLILNTLGAVIGFKIAPLILALFPSKDQPLVKAEKVFRAGTVSAMPKLLAIVIDYYVVAFVWLIFSLIFQIDHGPIEFFSKLLGLFILQFVMPLLTGGKTIGTIVLRFTLVQEEAGYSFRRALLKRWIGLITPWILGNTFLVVTRYAQLDMESDFYVFKVWMQVIVLGLWILIVAVLCIHIIYVLFRPRTRQFYFDKATGIGARFNKDTKYP</sequence>
<feature type="transmembrane region" description="Helical" evidence="1">
    <location>
        <begin position="304"/>
        <end position="325"/>
    </location>
</feature>
<dbReference type="EMBL" id="DXHX01000075">
    <property type="protein sequence ID" value="HIV74468.1"/>
    <property type="molecule type" value="Genomic_DNA"/>
</dbReference>
<proteinExistence type="predicted"/>
<reference evidence="3" key="1">
    <citation type="journal article" date="2021" name="PeerJ">
        <title>Extensive microbial diversity within the chicken gut microbiome revealed by metagenomics and culture.</title>
        <authorList>
            <person name="Gilroy R."/>
            <person name="Ravi A."/>
            <person name="Getino M."/>
            <person name="Pursley I."/>
            <person name="Horton D.L."/>
            <person name="Alikhan N.F."/>
            <person name="Baker D."/>
            <person name="Gharbi K."/>
            <person name="Hall N."/>
            <person name="Watson M."/>
            <person name="Adriaenssens E.M."/>
            <person name="Foster-Nyarko E."/>
            <person name="Jarju S."/>
            <person name="Secka A."/>
            <person name="Antonio M."/>
            <person name="Oren A."/>
            <person name="Chaudhuri R.R."/>
            <person name="La Ragione R."/>
            <person name="Hildebrand F."/>
            <person name="Pallen M.J."/>
        </authorList>
    </citation>
    <scope>NUCLEOTIDE SEQUENCE</scope>
    <source>
        <strain evidence="3">CHK169-2315</strain>
    </source>
</reference>
<feature type="transmembrane region" description="Helical" evidence="1">
    <location>
        <begin position="179"/>
        <end position="200"/>
    </location>
</feature>
<keyword evidence="1" id="KW-0812">Transmembrane</keyword>
<feature type="transmembrane region" description="Helical" evidence="1">
    <location>
        <begin position="260"/>
        <end position="283"/>
    </location>
</feature>
<evidence type="ECO:0000313" key="4">
    <source>
        <dbReference type="Proteomes" id="UP000823937"/>
    </source>
</evidence>
<accession>A0A9D1PN93</accession>
<keyword evidence="1" id="KW-1133">Transmembrane helix</keyword>
<name>A0A9D1PN93_9BACI</name>
<dbReference type="InterPro" id="IPR053150">
    <property type="entry name" value="Teicoplanin_resist-assoc"/>
</dbReference>
<reference evidence="3" key="2">
    <citation type="submission" date="2021-04" db="EMBL/GenBank/DDBJ databases">
        <authorList>
            <person name="Gilroy R."/>
        </authorList>
    </citation>
    <scope>NUCLEOTIDE SEQUENCE</scope>
    <source>
        <strain evidence="3">CHK169-2315</strain>
    </source>
</reference>
<feature type="domain" description="VanZ-like" evidence="2">
    <location>
        <begin position="48"/>
        <end position="196"/>
    </location>
</feature>
<keyword evidence="1" id="KW-0472">Membrane</keyword>
<comment type="caution">
    <text evidence="3">The sequence shown here is derived from an EMBL/GenBank/DDBJ whole genome shotgun (WGS) entry which is preliminary data.</text>
</comment>
<gene>
    <name evidence="3" type="ORF">H9895_05220</name>
</gene>
<dbReference type="AlphaFoldDB" id="A0A9D1PN93"/>
<feature type="transmembrane region" description="Helical" evidence="1">
    <location>
        <begin position="36"/>
        <end position="59"/>
    </location>
</feature>
<feature type="transmembrane region" description="Helical" evidence="1">
    <location>
        <begin position="145"/>
        <end position="167"/>
    </location>
</feature>
<protein>
    <submittedName>
        <fullName evidence="3">VanZ family protein</fullName>
    </submittedName>
</protein>
<dbReference type="PANTHER" id="PTHR36834:SF1">
    <property type="entry name" value="INTEGRAL MEMBRANE PROTEIN"/>
    <property type="match status" value="1"/>
</dbReference>
<dbReference type="Proteomes" id="UP000823937">
    <property type="component" value="Unassembled WGS sequence"/>
</dbReference>
<dbReference type="InterPro" id="IPR006976">
    <property type="entry name" value="VanZ-like"/>
</dbReference>
<organism evidence="3 4">
    <name type="scientific">Candidatus Pseudogracilibacillus intestinigallinarum</name>
    <dbReference type="NCBI Taxonomy" id="2838742"/>
    <lineage>
        <taxon>Bacteria</taxon>
        <taxon>Bacillati</taxon>
        <taxon>Bacillota</taxon>
        <taxon>Bacilli</taxon>
        <taxon>Bacillales</taxon>
        <taxon>Bacillaceae</taxon>
        <taxon>Pseudogracilibacillus</taxon>
    </lineage>
</organism>